<reference evidence="1 2" key="1">
    <citation type="submission" date="2020-01" db="EMBL/GenBank/DDBJ databases">
        <authorList>
            <person name="Gupta K D."/>
        </authorList>
    </citation>
    <scope>NUCLEOTIDE SEQUENCE [LARGE SCALE GENOMIC DNA]</scope>
</reference>
<dbReference type="Proteomes" id="UP000467700">
    <property type="component" value="Unassembled WGS sequence"/>
</dbReference>
<sequence>MEYLQIDTQSPQAYVPLVCGWRPTVDYPLEDLRNCRADAEEEIEGCISTLQSLKPHVAAVHAFFVSKIYANIYLILVSGPLRKPLLPHAYIERIDAIVAPWKDFYKLAIQTIRWPWDEDSFLTYVPNRENLDPEEEGQAYDTCYSWLTLDLTANRRYHWSDLL</sequence>
<gene>
    <name evidence="1" type="ORF">AAE3_LOCUS3879</name>
</gene>
<keyword evidence="2" id="KW-1185">Reference proteome</keyword>
<name>A0A8S0WY65_CYCAE</name>
<dbReference type="AlphaFoldDB" id="A0A8S0WY65"/>
<organism evidence="1 2">
    <name type="scientific">Cyclocybe aegerita</name>
    <name type="common">Black poplar mushroom</name>
    <name type="synonym">Agrocybe aegerita</name>
    <dbReference type="NCBI Taxonomy" id="1973307"/>
    <lineage>
        <taxon>Eukaryota</taxon>
        <taxon>Fungi</taxon>
        <taxon>Dikarya</taxon>
        <taxon>Basidiomycota</taxon>
        <taxon>Agaricomycotina</taxon>
        <taxon>Agaricomycetes</taxon>
        <taxon>Agaricomycetidae</taxon>
        <taxon>Agaricales</taxon>
        <taxon>Agaricineae</taxon>
        <taxon>Bolbitiaceae</taxon>
        <taxon>Cyclocybe</taxon>
    </lineage>
</organism>
<dbReference type="EMBL" id="CACVBS010000034">
    <property type="protein sequence ID" value="CAA7261778.1"/>
    <property type="molecule type" value="Genomic_DNA"/>
</dbReference>
<evidence type="ECO:0000313" key="2">
    <source>
        <dbReference type="Proteomes" id="UP000467700"/>
    </source>
</evidence>
<proteinExistence type="predicted"/>
<comment type="caution">
    <text evidence="1">The sequence shown here is derived from an EMBL/GenBank/DDBJ whole genome shotgun (WGS) entry which is preliminary data.</text>
</comment>
<accession>A0A8S0WY65</accession>
<evidence type="ECO:0000313" key="1">
    <source>
        <dbReference type="EMBL" id="CAA7261778.1"/>
    </source>
</evidence>
<protein>
    <submittedName>
        <fullName evidence="1">Uncharacterized protein</fullName>
    </submittedName>
</protein>